<feature type="compositionally biased region" description="Polar residues" evidence="1">
    <location>
        <begin position="836"/>
        <end position="854"/>
    </location>
</feature>
<feature type="region of interest" description="Disordered" evidence="1">
    <location>
        <begin position="823"/>
        <end position="854"/>
    </location>
</feature>
<feature type="region of interest" description="Disordered" evidence="1">
    <location>
        <begin position="388"/>
        <end position="413"/>
    </location>
</feature>
<evidence type="ECO:0000313" key="2">
    <source>
        <dbReference type="EMBL" id="KAE9029693.1"/>
    </source>
</evidence>
<comment type="caution">
    <text evidence="2">The sequence shown here is derived from an EMBL/GenBank/DDBJ whole genome shotgun (WGS) entry which is preliminary data.</text>
</comment>
<name>A0A6A3MNX4_9STRA</name>
<reference evidence="2 3" key="1">
    <citation type="submission" date="2018-09" db="EMBL/GenBank/DDBJ databases">
        <title>Genomic investigation of the strawberry pathogen Phytophthora fragariae indicates pathogenicity is determined by transcriptional variation in three key races.</title>
        <authorList>
            <person name="Adams T.M."/>
            <person name="Armitage A.D."/>
            <person name="Sobczyk M.K."/>
            <person name="Bates H.J."/>
            <person name="Dunwell J.M."/>
            <person name="Nellist C.F."/>
            <person name="Harrison R.J."/>
        </authorList>
    </citation>
    <scope>NUCLEOTIDE SEQUENCE [LARGE SCALE GENOMIC DNA]</scope>
    <source>
        <strain evidence="2 3">SCRP324</strain>
    </source>
</reference>
<feature type="compositionally biased region" description="Basic residues" evidence="1">
    <location>
        <begin position="401"/>
        <end position="412"/>
    </location>
</feature>
<feature type="compositionally biased region" description="Basic and acidic residues" evidence="1">
    <location>
        <begin position="454"/>
        <end position="486"/>
    </location>
</feature>
<dbReference type="Proteomes" id="UP000435112">
    <property type="component" value="Unassembled WGS sequence"/>
</dbReference>
<evidence type="ECO:0000313" key="3">
    <source>
        <dbReference type="Proteomes" id="UP000435112"/>
    </source>
</evidence>
<sequence>MATSNGEDGEVFQDFESDASDVDDDVDWNFTDGESASVLQLMGGADSTKKSQCGGTDVISHSVPVKTTDPPRMEDCNNSIVEVSVVSSSDEDLLAELFPEIQPEPTKKSTADEVNSPAKECEVEWALMALEEHEQLEQRSQSTTAANADADFVSLFEEMYGGDTSIALSTPSLPKELENCRQNRIDSKQFVEKEKVVIDSDGVCSTSKTAAEINGKVPSEALEMLRLVYKKVMETQGDFSALLSETSSTLCLPDHVFLDQNSKSSCSLNSFVELICSLEVCLSSHDFVKSLAATREERLELVIVALDDKIDALPYNFKNKWAKALDMLPLLAKMREQTSPLAPTSKPVTDQPQVLLIDTTLPPAPTQLKHKKRSPLEGWATFHPEKMPTRRCETMSSKSKQPGHTKKPRVRVRQYLPSKLRVRCKAYNPEDKELTFRPNINRKSPHHRKGGPKQHKETFTARMERDISKRRSQKLQHEREREQQDREEVESVSTVKLIDMGSQRILLKNGMWAESLEERISRLAKHRTNIEASDSRSKKRRERHEQRKREATAVASRACESLYQRGVEQRKREQERLLEDQHDLEFQRNRPKISSRSRRVMKTRIRQELAQLCMDSRRTANAESSGSDEGGEAVQVDSPCVTFIQFSCALLYFGFVTDLNTPWEGGNGGDQGNEITLLWHSWTVFTRDHTGTPGSKLALKLLERVLFSVILGGRVGEHKVLQNRDVQTLLRMYRANYYTRKHTQLKADDRKQNNVEVGAQSTKKKRSSSRRQRVRYTLHGKPIRNIGSPETDFLSEREQLLQEKIDQMREAKMKQELDGCTFHPHVNPGPTEAAGQRSTRQSSPPKPVRTSSATVSTFERLYSDAFQRQNNVLEKYLEAKQHREELERRESKVHPSYVNGMTIEERLEHLHVALAGNALPVDFHKKIDAMRGATEMKALDEQMKEQKLLPVHFKRAEDGRIIVRPFQFATEIRAALSTGPKKQRTKSTHRPRDHVMRDLRPAAYEEDREIPTTVQPPPRKTHEDIERSEHFEADLCLDVHLSPSETRQLYLNMHDDPREVVDDFARRFSLTNTQRHFLVQLVEARLEQFSAY</sequence>
<feature type="compositionally biased region" description="Acidic residues" evidence="1">
    <location>
        <begin position="7"/>
        <end position="26"/>
    </location>
</feature>
<protein>
    <submittedName>
        <fullName evidence="2">Uncharacterized protein</fullName>
    </submittedName>
</protein>
<accession>A0A6A3MNX4</accession>
<organism evidence="2 3">
    <name type="scientific">Phytophthora rubi</name>
    <dbReference type="NCBI Taxonomy" id="129364"/>
    <lineage>
        <taxon>Eukaryota</taxon>
        <taxon>Sar</taxon>
        <taxon>Stramenopiles</taxon>
        <taxon>Oomycota</taxon>
        <taxon>Peronosporomycetes</taxon>
        <taxon>Peronosporales</taxon>
        <taxon>Peronosporaceae</taxon>
        <taxon>Phytophthora</taxon>
    </lineage>
</organism>
<gene>
    <name evidence="2" type="ORF">PR002_g10070</name>
</gene>
<dbReference type="OrthoDB" id="129778at2759"/>
<feature type="region of interest" description="Disordered" evidence="1">
    <location>
        <begin position="743"/>
        <end position="789"/>
    </location>
</feature>
<dbReference type="PANTHER" id="PTHR38150:SF1">
    <property type="entry name" value="PFU DOMAIN-CONTAINING PROTEIN"/>
    <property type="match status" value="1"/>
</dbReference>
<feature type="region of interest" description="Disordered" evidence="1">
    <location>
        <begin position="1"/>
        <end position="26"/>
    </location>
</feature>
<feature type="region of interest" description="Disordered" evidence="1">
    <location>
        <begin position="46"/>
        <end position="74"/>
    </location>
</feature>
<feature type="compositionally biased region" description="Basic residues" evidence="1">
    <location>
        <begin position="762"/>
        <end position="782"/>
    </location>
</feature>
<feature type="region of interest" description="Disordered" evidence="1">
    <location>
        <begin position="527"/>
        <end position="553"/>
    </location>
</feature>
<dbReference type="PANTHER" id="PTHR38150">
    <property type="entry name" value="EF-HAND DOMAIN-CONTAINING PROTEIN"/>
    <property type="match status" value="1"/>
</dbReference>
<dbReference type="EMBL" id="QXFU01000559">
    <property type="protein sequence ID" value="KAE9029693.1"/>
    <property type="molecule type" value="Genomic_DNA"/>
</dbReference>
<feature type="compositionally biased region" description="Basic residues" evidence="1">
    <location>
        <begin position="443"/>
        <end position="453"/>
    </location>
</feature>
<feature type="region of interest" description="Disordered" evidence="1">
    <location>
        <begin position="433"/>
        <end position="489"/>
    </location>
</feature>
<evidence type="ECO:0000256" key="1">
    <source>
        <dbReference type="SAM" id="MobiDB-lite"/>
    </source>
</evidence>
<dbReference type="AlphaFoldDB" id="A0A6A3MNX4"/>
<proteinExistence type="predicted"/>